<dbReference type="ExpressionAtlas" id="A0A0Q3ENC1">
    <property type="expression patterns" value="baseline"/>
</dbReference>
<name>A0A0Q3ENC1_BRADI</name>
<dbReference type="PANTHER" id="PTHR34223:SF51">
    <property type="entry name" value="OS06G0556300 PROTEIN"/>
    <property type="match status" value="1"/>
</dbReference>
<dbReference type="CDD" id="cd22160">
    <property type="entry name" value="F-box_AtFBL13-like"/>
    <property type="match status" value="1"/>
</dbReference>
<evidence type="ECO:0000313" key="4">
    <source>
        <dbReference type="Proteomes" id="UP000008810"/>
    </source>
</evidence>
<protein>
    <recommendedName>
        <fullName evidence="1">F-box domain-containing protein</fullName>
    </recommendedName>
</protein>
<keyword evidence="4" id="KW-1185">Reference proteome</keyword>
<reference evidence="3" key="3">
    <citation type="submission" date="2018-08" db="UniProtKB">
        <authorList>
            <consortium name="EnsemblPlants"/>
        </authorList>
    </citation>
    <scope>IDENTIFICATION</scope>
    <source>
        <strain evidence="3">cv. Bd21</strain>
    </source>
</reference>
<dbReference type="InterPro" id="IPR001810">
    <property type="entry name" value="F-box_dom"/>
</dbReference>
<dbReference type="EMBL" id="CM000883">
    <property type="protein sequence ID" value="PNT63968.1"/>
    <property type="molecule type" value="Genomic_DNA"/>
</dbReference>
<dbReference type="RefSeq" id="XP_014757700.1">
    <property type="nucleotide sequence ID" value="XM_014902214.2"/>
</dbReference>
<dbReference type="PROSITE" id="PS50181">
    <property type="entry name" value="FBOX"/>
    <property type="match status" value="1"/>
</dbReference>
<dbReference type="Proteomes" id="UP000008810">
    <property type="component" value="Chromosome 4"/>
</dbReference>
<dbReference type="SUPFAM" id="SSF52047">
    <property type="entry name" value="RNI-like"/>
    <property type="match status" value="1"/>
</dbReference>
<dbReference type="EnsemblPlants" id="KQJ89023">
    <property type="protein sequence ID" value="KQJ89023"/>
    <property type="gene ID" value="BRADI_4g23030v3"/>
</dbReference>
<reference evidence="2" key="2">
    <citation type="submission" date="2017-06" db="EMBL/GenBank/DDBJ databases">
        <title>WGS assembly of Brachypodium distachyon.</title>
        <authorList>
            <consortium name="The International Brachypodium Initiative"/>
            <person name="Lucas S."/>
            <person name="Harmon-Smith M."/>
            <person name="Lail K."/>
            <person name="Tice H."/>
            <person name="Grimwood J."/>
            <person name="Bruce D."/>
            <person name="Barry K."/>
            <person name="Shu S."/>
            <person name="Lindquist E."/>
            <person name="Wang M."/>
            <person name="Pitluck S."/>
            <person name="Vogel J.P."/>
            <person name="Garvin D.F."/>
            <person name="Mockler T.C."/>
            <person name="Schmutz J."/>
            <person name="Rokhsar D."/>
            <person name="Bevan M.W."/>
        </authorList>
    </citation>
    <scope>NUCLEOTIDE SEQUENCE</scope>
    <source>
        <strain evidence="2">Bd21</strain>
    </source>
</reference>
<dbReference type="EMBL" id="CM000883">
    <property type="protein sequence ID" value="KQJ89023.1"/>
    <property type="molecule type" value="Genomic_DNA"/>
</dbReference>
<proteinExistence type="predicted"/>
<gene>
    <name evidence="3" type="primary">LOC106866637</name>
    <name evidence="2" type="ORF">BRADI_4g23030v3</name>
</gene>
<evidence type="ECO:0000313" key="2">
    <source>
        <dbReference type="EMBL" id="KQJ89023.1"/>
    </source>
</evidence>
<dbReference type="InterPro" id="IPR053781">
    <property type="entry name" value="F-box_AtFBL13-like"/>
</dbReference>
<sequence>MASGADRISALPEEALLHVLAFLPAHEAVQTSVLARRWRHLWRSVPRLCIVQQDRFDTIEEMDKFVNHLLHLRDHSSALEECRFEVKSYFQEDCKHVDLWLRQALCCQVRSLLFDSYSLYELSVLGDTPLISQRLRKLHLDSVRLKGCFLDFSCCPVLEDLKMVSCSLDSHRLSSKSLKWLSITHSDFEFSTHACIYAPSLLSLEIADLDEGLCPLLESMPSLVSAFIRVGRSCEDYTIMDDDDPSVVLDGLSDASNLELTVEAGKTFAPFRCTLIRDFRWCPTFSNLKTLLLKEWFLAANVNVLICFLKYSPILEKLTLQLCKEGRSIPSVPREYCSASKHLKIVQVKCNEIDEMVREVVKVLSSCGVPSDHVNVQQWKSRSSSFSFEQKE</sequence>
<accession>A0A0Q3ENC1</accession>
<dbReference type="Gene3D" id="3.80.10.10">
    <property type="entry name" value="Ribonuclease Inhibitor"/>
    <property type="match status" value="1"/>
</dbReference>
<dbReference type="InterPro" id="IPR053197">
    <property type="entry name" value="F-box_SCFL_complex_component"/>
</dbReference>
<organism evidence="2">
    <name type="scientific">Brachypodium distachyon</name>
    <name type="common">Purple false brome</name>
    <name type="synonym">Trachynia distachya</name>
    <dbReference type="NCBI Taxonomy" id="15368"/>
    <lineage>
        <taxon>Eukaryota</taxon>
        <taxon>Viridiplantae</taxon>
        <taxon>Streptophyta</taxon>
        <taxon>Embryophyta</taxon>
        <taxon>Tracheophyta</taxon>
        <taxon>Spermatophyta</taxon>
        <taxon>Magnoliopsida</taxon>
        <taxon>Liliopsida</taxon>
        <taxon>Poales</taxon>
        <taxon>Poaceae</taxon>
        <taxon>BOP clade</taxon>
        <taxon>Pooideae</taxon>
        <taxon>Stipodae</taxon>
        <taxon>Brachypodieae</taxon>
        <taxon>Brachypodium</taxon>
    </lineage>
</organism>
<evidence type="ECO:0000259" key="1">
    <source>
        <dbReference type="PROSITE" id="PS50181"/>
    </source>
</evidence>
<dbReference type="STRING" id="15368.A0A0Q3ENC1"/>
<dbReference type="PANTHER" id="PTHR34223">
    <property type="entry name" value="OS11G0201299 PROTEIN"/>
    <property type="match status" value="1"/>
</dbReference>
<dbReference type="InterPro" id="IPR032675">
    <property type="entry name" value="LRR_dom_sf"/>
</dbReference>
<dbReference type="Gramene" id="PNT63968">
    <property type="protein sequence ID" value="PNT63968"/>
    <property type="gene ID" value="BRADI_4g23030v3"/>
</dbReference>
<dbReference type="GeneID" id="106866637"/>
<dbReference type="Gramene" id="KQJ89023">
    <property type="protein sequence ID" value="KQJ89023"/>
    <property type="gene ID" value="BRADI_4g23030v3"/>
</dbReference>
<dbReference type="AlphaFoldDB" id="A0A0Q3ENC1"/>
<dbReference type="InterPro" id="IPR036047">
    <property type="entry name" value="F-box-like_dom_sf"/>
</dbReference>
<dbReference type="OrthoDB" id="591930at2759"/>
<dbReference type="Pfam" id="PF00646">
    <property type="entry name" value="F-box"/>
    <property type="match status" value="1"/>
</dbReference>
<reference evidence="2 3" key="1">
    <citation type="journal article" date="2010" name="Nature">
        <title>Genome sequencing and analysis of the model grass Brachypodium distachyon.</title>
        <authorList>
            <consortium name="International Brachypodium Initiative"/>
        </authorList>
    </citation>
    <scope>NUCLEOTIDE SEQUENCE [LARGE SCALE GENOMIC DNA]</scope>
    <source>
        <strain evidence="2 3">Bd21</strain>
    </source>
</reference>
<feature type="domain" description="F-box" evidence="1">
    <location>
        <begin position="5"/>
        <end position="59"/>
    </location>
</feature>
<evidence type="ECO:0000313" key="3">
    <source>
        <dbReference type="EnsemblPlants" id="KQJ89023"/>
    </source>
</evidence>
<dbReference type="EnsemblPlants" id="PNT63968">
    <property type="protein sequence ID" value="PNT63968"/>
    <property type="gene ID" value="BRADI_4g23030v3"/>
</dbReference>
<dbReference type="Gene3D" id="1.20.1280.50">
    <property type="match status" value="1"/>
</dbReference>
<dbReference type="SUPFAM" id="SSF81383">
    <property type="entry name" value="F-box domain"/>
    <property type="match status" value="1"/>
</dbReference>